<reference evidence="2 4" key="2">
    <citation type="submission" date="2020-06" db="EMBL/GenBank/DDBJ databases">
        <title>Complete genome of Paenibacillus barcinonensis KACC11450.</title>
        <authorList>
            <person name="Kim M."/>
            <person name="Park Y.-J."/>
            <person name="Shin J.-H."/>
        </authorList>
    </citation>
    <scope>NUCLEOTIDE SEQUENCE [LARGE SCALE GENOMIC DNA]</scope>
    <source>
        <strain evidence="2 4">KACC11450</strain>
    </source>
</reference>
<proteinExistence type="predicted"/>
<organism evidence="1 3">
    <name type="scientific">Paenibacillus barcinonensis</name>
    <dbReference type="NCBI Taxonomy" id="198119"/>
    <lineage>
        <taxon>Bacteria</taxon>
        <taxon>Bacillati</taxon>
        <taxon>Bacillota</taxon>
        <taxon>Bacilli</taxon>
        <taxon>Bacillales</taxon>
        <taxon>Paenibacillaceae</taxon>
        <taxon>Paenibacillus</taxon>
    </lineage>
</organism>
<dbReference type="RefSeq" id="WP_110894599.1">
    <property type="nucleotide sequence ID" value="NZ_CP054614.1"/>
</dbReference>
<evidence type="ECO:0000313" key="2">
    <source>
        <dbReference type="EMBL" id="QKS55895.1"/>
    </source>
</evidence>
<dbReference type="Proteomes" id="UP000509327">
    <property type="component" value="Chromosome"/>
</dbReference>
<accession>A0A2V4VD58</accession>
<evidence type="ECO:0000313" key="1">
    <source>
        <dbReference type="EMBL" id="PYE51512.1"/>
    </source>
</evidence>
<dbReference type="EMBL" id="CP054614">
    <property type="protein sequence ID" value="QKS55895.1"/>
    <property type="molecule type" value="Genomic_DNA"/>
</dbReference>
<dbReference type="Proteomes" id="UP000247790">
    <property type="component" value="Unassembled WGS sequence"/>
</dbReference>
<name>A0A2V4VD58_PAEBA</name>
<protein>
    <submittedName>
        <fullName evidence="1">Uncharacterized protein</fullName>
    </submittedName>
</protein>
<evidence type="ECO:0000313" key="4">
    <source>
        <dbReference type="Proteomes" id="UP000509327"/>
    </source>
</evidence>
<sequence length="60" mass="6749">MLRDYNDKVIHMGATARPVMGHLANYEGVVVEIDKTGGFVSLKFEDGEIGVYFNDRIIVF</sequence>
<dbReference type="AlphaFoldDB" id="A0A2V4VD58"/>
<evidence type="ECO:0000313" key="3">
    <source>
        <dbReference type="Proteomes" id="UP000247790"/>
    </source>
</evidence>
<reference evidence="1 3" key="1">
    <citation type="submission" date="2018-06" db="EMBL/GenBank/DDBJ databases">
        <title>Genomic Encyclopedia of Type Strains, Phase III (KMG-III): the genomes of soil and plant-associated and newly described type strains.</title>
        <authorList>
            <person name="Whitman W."/>
        </authorList>
    </citation>
    <scope>NUCLEOTIDE SEQUENCE [LARGE SCALE GENOMIC DNA]</scope>
    <source>
        <strain evidence="1 3">CECT 7022</strain>
    </source>
</reference>
<dbReference type="OrthoDB" id="9940074at2"/>
<dbReference type="EMBL" id="QJSW01000002">
    <property type="protein sequence ID" value="PYE51512.1"/>
    <property type="molecule type" value="Genomic_DNA"/>
</dbReference>
<gene>
    <name evidence="1" type="ORF">DFQ00_102306</name>
    <name evidence="2" type="ORF">HUB98_05805</name>
</gene>
<keyword evidence="4" id="KW-1185">Reference proteome</keyword>